<comment type="caution">
    <text evidence="1">The sequence shown here is derived from an EMBL/GenBank/DDBJ whole genome shotgun (WGS) entry which is preliminary data.</text>
</comment>
<name>A0A9N8W8X1_FUNMO</name>
<reference evidence="1" key="1">
    <citation type="submission" date="2021-06" db="EMBL/GenBank/DDBJ databases">
        <authorList>
            <person name="Kallberg Y."/>
            <person name="Tangrot J."/>
            <person name="Rosling A."/>
        </authorList>
    </citation>
    <scope>NUCLEOTIDE SEQUENCE</scope>
    <source>
        <strain evidence="1">87-6 pot B 2015</strain>
    </source>
</reference>
<keyword evidence="2" id="KW-1185">Reference proteome</keyword>
<dbReference type="Proteomes" id="UP000789375">
    <property type="component" value="Unassembled WGS sequence"/>
</dbReference>
<gene>
    <name evidence="1" type="ORF">FMOSSE_LOCUS3025</name>
</gene>
<sequence>MTCQLSHEQYAVAGVDGEHLQYAWIALKREYSKPVQYGSN</sequence>
<accession>A0A9N8W8X1</accession>
<evidence type="ECO:0000313" key="2">
    <source>
        <dbReference type="Proteomes" id="UP000789375"/>
    </source>
</evidence>
<organism evidence="1 2">
    <name type="scientific">Funneliformis mosseae</name>
    <name type="common">Endomycorrhizal fungus</name>
    <name type="synonym">Glomus mosseae</name>
    <dbReference type="NCBI Taxonomy" id="27381"/>
    <lineage>
        <taxon>Eukaryota</taxon>
        <taxon>Fungi</taxon>
        <taxon>Fungi incertae sedis</taxon>
        <taxon>Mucoromycota</taxon>
        <taxon>Glomeromycotina</taxon>
        <taxon>Glomeromycetes</taxon>
        <taxon>Glomerales</taxon>
        <taxon>Glomeraceae</taxon>
        <taxon>Funneliformis</taxon>
    </lineage>
</organism>
<proteinExistence type="predicted"/>
<dbReference type="EMBL" id="CAJVPP010000422">
    <property type="protein sequence ID" value="CAG8481042.1"/>
    <property type="molecule type" value="Genomic_DNA"/>
</dbReference>
<dbReference type="AlphaFoldDB" id="A0A9N8W8X1"/>
<feature type="non-terminal residue" evidence="1">
    <location>
        <position position="1"/>
    </location>
</feature>
<evidence type="ECO:0000313" key="1">
    <source>
        <dbReference type="EMBL" id="CAG8481042.1"/>
    </source>
</evidence>
<protein>
    <submittedName>
        <fullName evidence="1">6204_t:CDS:1</fullName>
    </submittedName>
</protein>